<feature type="domain" description="HTH cro/C1-type" evidence="1">
    <location>
        <begin position="57"/>
        <end position="110"/>
    </location>
</feature>
<organism evidence="2 3">
    <name type="scientific">Photobacterium angustum</name>
    <dbReference type="NCBI Taxonomy" id="661"/>
    <lineage>
        <taxon>Bacteria</taxon>
        <taxon>Pseudomonadati</taxon>
        <taxon>Pseudomonadota</taxon>
        <taxon>Gammaproteobacteria</taxon>
        <taxon>Vibrionales</taxon>
        <taxon>Vibrionaceae</taxon>
        <taxon>Photobacterium</taxon>
    </lineage>
</organism>
<protein>
    <submittedName>
        <fullName evidence="2">XRE family transcriptional regulator</fullName>
    </submittedName>
</protein>
<dbReference type="EMBL" id="PYOY01000006">
    <property type="protein sequence ID" value="PSX06852.1"/>
    <property type="molecule type" value="Genomic_DNA"/>
</dbReference>
<dbReference type="PROSITE" id="PS50943">
    <property type="entry name" value="HTH_CROC1"/>
    <property type="match status" value="1"/>
</dbReference>
<gene>
    <name evidence="2" type="ORF">C0W41_12530</name>
</gene>
<dbReference type="InterPro" id="IPR010982">
    <property type="entry name" value="Lambda_DNA-bd_dom_sf"/>
</dbReference>
<dbReference type="Gene3D" id="1.10.260.40">
    <property type="entry name" value="lambda repressor-like DNA-binding domains"/>
    <property type="match status" value="1"/>
</dbReference>
<dbReference type="CDD" id="cd00093">
    <property type="entry name" value="HTH_XRE"/>
    <property type="match status" value="1"/>
</dbReference>
<evidence type="ECO:0000259" key="1">
    <source>
        <dbReference type="PROSITE" id="PS50943"/>
    </source>
</evidence>
<dbReference type="AlphaFoldDB" id="A0A855SDU3"/>
<dbReference type="SUPFAM" id="SSF47413">
    <property type="entry name" value="lambda repressor-like DNA-binding domains"/>
    <property type="match status" value="1"/>
</dbReference>
<dbReference type="SMART" id="SM00530">
    <property type="entry name" value="HTH_XRE"/>
    <property type="match status" value="1"/>
</dbReference>
<dbReference type="Pfam" id="PF01381">
    <property type="entry name" value="HTH_3"/>
    <property type="match status" value="1"/>
</dbReference>
<proteinExistence type="predicted"/>
<reference evidence="2 3" key="1">
    <citation type="submission" date="2018-01" db="EMBL/GenBank/DDBJ databases">
        <title>Whole genome sequencing of Histamine producing bacteria.</title>
        <authorList>
            <person name="Butler K."/>
        </authorList>
    </citation>
    <scope>NUCLEOTIDE SEQUENCE [LARGE SCALE GENOMIC DNA]</scope>
    <source>
        <strain evidence="2 3">A2-1</strain>
    </source>
</reference>
<name>A0A855SDU3_PHOAN</name>
<comment type="caution">
    <text evidence="2">The sequence shown here is derived from an EMBL/GenBank/DDBJ whole genome shotgun (WGS) entry which is preliminary data.</text>
</comment>
<accession>A0A855SDU3</accession>
<dbReference type="Proteomes" id="UP000241440">
    <property type="component" value="Unassembled WGS sequence"/>
</dbReference>
<evidence type="ECO:0000313" key="3">
    <source>
        <dbReference type="Proteomes" id="UP000241440"/>
    </source>
</evidence>
<evidence type="ECO:0000313" key="2">
    <source>
        <dbReference type="EMBL" id="PSX06852.1"/>
    </source>
</evidence>
<dbReference type="InterPro" id="IPR001387">
    <property type="entry name" value="Cro/C1-type_HTH"/>
</dbReference>
<sequence>MYKTVLEIGRFSIMSSNCLFYGMGNQANYKYSIFSFYSLGLDMAYSKEQLDAIAHNVKKYRTGKALSQEEFSNDIGVSVKTLSRIETARGCGSSTLNKISKYLGADPASLFKLKIEEKKLVGKLMMSKTFRHNRIFFYQ</sequence>
<dbReference type="GO" id="GO:0003677">
    <property type="term" value="F:DNA binding"/>
    <property type="evidence" value="ECO:0007669"/>
    <property type="project" value="InterPro"/>
</dbReference>